<feature type="binding site" evidence="9">
    <location>
        <position position="61"/>
    </location>
    <ligand>
        <name>Mg(2+)</name>
        <dbReference type="ChEBI" id="CHEBI:18420"/>
    </ligand>
</feature>
<gene>
    <name evidence="9 13" type="primary">thiE</name>
    <name evidence="13" type="ORF">QWT69_13090</name>
</gene>
<dbReference type="EMBL" id="CP129118">
    <property type="protein sequence ID" value="WOV89248.1"/>
    <property type="molecule type" value="Genomic_DNA"/>
</dbReference>
<evidence type="ECO:0000256" key="7">
    <source>
        <dbReference type="ARBA" id="ARBA00047851"/>
    </source>
</evidence>
<comment type="similarity">
    <text evidence="9 10">Belongs to the thiamine-phosphate synthase family.</text>
</comment>
<reference evidence="13 14" key="1">
    <citation type="submission" date="2023-06" db="EMBL/GenBank/DDBJ databases">
        <title>Sporosarcina sp. nov., isolated from Korean tranditional fermented seafood 'Jeotgal'.</title>
        <authorList>
            <person name="Yang A.I."/>
            <person name="Shin N.-R."/>
        </authorList>
    </citation>
    <scope>NUCLEOTIDE SEQUENCE [LARGE SCALE GENOMIC DNA]</scope>
    <source>
        <strain evidence="13 14">T2O-4</strain>
    </source>
</reference>
<feature type="binding site" evidence="9">
    <location>
        <position position="80"/>
    </location>
    <ligand>
        <name>Mg(2+)</name>
        <dbReference type="ChEBI" id="CHEBI:18420"/>
    </ligand>
</feature>
<evidence type="ECO:0000256" key="6">
    <source>
        <dbReference type="ARBA" id="ARBA00047334"/>
    </source>
</evidence>
<dbReference type="Gene3D" id="3.20.20.70">
    <property type="entry name" value="Aldolase class I"/>
    <property type="match status" value="1"/>
</dbReference>
<dbReference type="CDD" id="cd00564">
    <property type="entry name" value="TMP_TenI"/>
    <property type="match status" value="1"/>
</dbReference>
<dbReference type="InterPro" id="IPR013785">
    <property type="entry name" value="Aldolase_TIM"/>
</dbReference>
<keyword evidence="2 9" id="KW-0808">Transferase</keyword>
<dbReference type="InterPro" id="IPR022998">
    <property type="entry name" value="ThiamineP_synth_TenI"/>
</dbReference>
<protein>
    <recommendedName>
        <fullName evidence="9">Thiamine-phosphate synthase</fullName>
        <shortName evidence="9">TP synthase</shortName>
        <shortName evidence="9">TPS</shortName>
        <ecNumber evidence="9">2.5.1.3</ecNumber>
    </recommendedName>
    <alternativeName>
        <fullName evidence="9">Thiamine-phosphate pyrophosphorylase</fullName>
        <shortName evidence="9">TMP pyrophosphorylase</shortName>
        <shortName evidence="9">TMP-PPase</shortName>
    </alternativeName>
</protein>
<comment type="catalytic activity">
    <reaction evidence="6 9 10">
        <text>4-methyl-5-(2-phosphooxyethyl)-thiazole + 4-amino-2-methyl-5-(diphosphooxymethyl)pyrimidine + H(+) = thiamine phosphate + diphosphate</text>
        <dbReference type="Rhea" id="RHEA:22328"/>
        <dbReference type="ChEBI" id="CHEBI:15378"/>
        <dbReference type="ChEBI" id="CHEBI:33019"/>
        <dbReference type="ChEBI" id="CHEBI:37575"/>
        <dbReference type="ChEBI" id="CHEBI:57841"/>
        <dbReference type="ChEBI" id="CHEBI:58296"/>
        <dbReference type="EC" id="2.5.1.3"/>
    </reaction>
</comment>
<dbReference type="PANTHER" id="PTHR20857">
    <property type="entry name" value="THIAMINE-PHOSPHATE PYROPHOSPHORYLASE"/>
    <property type="match status" value="1"/>
</dbReference>
<feature type="binding site" evidence="9">
    <location>
        <begin position="25"/>
        <end position="29"/>
    </location>
    <ligand>
        <name>4-amino-2-methyl-5-(diphosphooxymethyl)pyrimidine</name>
        <dbReference type="ChEBI" id="CHEBI:57841"/>
    </ligand>
</feature>
<feature type="binding site" evidence="9">
    <location>
        <position position="157"/>
    </location>
    <ligand>
        <name>2-[(2R,5Z)-2-carboxy-4-methylthiazol-5(2H)-ylidene]ethyl phosphate</name>
        <dbReference type="ChEBI" id="CHEBI:62899"/>
    </ligand>
</feature>
<evidence type="ECO:0000256" key="9">
    <source>
        <dbReference type="HAMAP-Rule" id="MF_00097"/>
    </source>
</evidence>
<sequence length="209" mass="21686">MGSVNADNPLSVLEDALKGGITCFQLREKGIKALQGNEKKAFAQSCQRLCAQYGVPFIVNDDVELAIEIKADGVHVGQDDACAVEVRKKIGPTKILGVSVHTVEEAKAAKIAGADYIGMGPVYATVSKMDAKPVAGTKMIQEVSGLYPDLPIMGIGGITATNAGPVFQAGASGISVISAIAAAKDVENATLELKGVFLQWKGKSKTVIG</sequence>
<dbReference type="NCBIfam" id="TIGR00693">
    <property type="entry name" value="thiE"/>
    <property type="match status" value="1"/>
</dbReference>
<evidence type="ECO:0000256" key="4">
    <source>
        <dbReference type="ARBA" id="ARBA00022842"/>
    </source>
</evidence>
<name>A0ABZ0LB28_9BACL</name>
<comment type="cofactor">
    <cofactor evidence="9">
        <name>Mg(2+)</name>
        <dbReference type="ChEBI" id="CHEBI:18420"/>
    </cofactor>
    <text evidence="9">Binds 1 Mg(2+) ion per subunit.</text>
</comment>
<evidence type="ECO:0000256" key="10">
    <source>
        <dbReference type="RuleBase" id="RU003826"/>
    </source>
</evidence>
<keyword evidence="14" id="KW-1185">Reference proteome</keyword>
<evidence type="ECO:0000259" key="12">
    <source>
        <dbReference type="Pfam" id="PF02581"/>
    </source>
</evidence>
<dbReference type="InterPro" id="IPR034291">
    <property type="entry name" value="TMP_synthase"/>
</dbReference>
<evidence type="ECO:0000313" key="14">
    <source>
        <dbReference type="Proteomes" id="UP001303902"/>
    </source>
</evidence>
<organism evidence="13 14">
    <name type="scientific">Sporosarcina oncorhynchi</name>
    <dbReference type="NCBI Taxonomy" id="3056444"/>
    <lineage>
        <taxon>Bacteria</taxon>
        <taxon>Bacillati</taxon>
        <taxon>Bacillota</taxon>
        <taxon>Bacilli</taxon>
        <taxon>Bacillales</taxon>
        <taxon>Caryophanaceae</taxon>
        <taxon>Sporosarcina</taxon>
    </lineage>
</organism>
<comment type="function">
    <text evidence="9">Condenses 4-methyl-5-(beta-hydroxyethyl)thiazole monophosphate (THZ-P) and 2-methyl-4-amino-5-hydroxymethyl pyrimidine pyrophosphate (HMP-PP) to form thiamine monophosphate (TMP).</text>
</comment>
<dbReference type="PANTHER" id="PTHR20857:SF15">
    <property type="entry name" value="THIAMINE-PHOSPHATE SYNTHASE"/>
    <property type="match status" value="1"/>
</dbReference>
<dbReference type="Pfam" id="PF02581">
    <property type="entry name" value="TMP-TENI"/>
    <property type="match status" value="1"/>
</dbReference>
<dbReference type="InterPro" id="IPR036206">
    <property type="entry name" value="ThiamineP_synth_sf"/>
</dbReference>
<evidence type="ECO:0000256" key="8">
    <source>
        <dbReference type="ARBA" id="ARBA00047883"/>
    </source>
</evidence>
<dbReference type="SUPFAM" id="SSF51391">
    <property type="entry name" value="Thiamin phosphate synthase"/>
    <property type="match status" value="1"/>
</dbReference>
<dbReference type="GO" id="GO:0004789">
    <property type="term" value="F:thiamine-phosphate diphosphorylase activity"/>
    <property type="evidence" value="ECO:0007669"/>
    <property type="project" value="UniProtKB-EC"/>
</dbReference>
<evidence type="ECO:0000256" key="5">
    <source>
        <dbReference type="ARBA" id="ARBA00022977"/>
    </source>
</evidence>
<feature type="binding site" evidence="9">
    <location>
        <position position="99"/>
    </location>
    <ligand>
        <name>4-amino-2-methyl-5-(diphosphooxymethyl)pyrimidine</name>
        <dbReference type="ChEBI" id="CHEBI:57841"/>
    </ligand>
</feature>
<accession>A0ABZ0LB28</accession>
<feature type="domain" description="Thiamine phosphate synthase/TenI" evidence="12">
    <location>
        <begin position="7"/>
        <end position="180"/>
    </location>
</feature>
<keyword evidence="5 9" id="KW-0784">Thiamine biosynthesis</keyword>
<evidence type="ECO:0000256" key="2">
    <source>
        <dbReference type="ARBA" id="ARBA00022679"/>
    </source>
</evidence>
<comment type="pathway">
    <text evidence="1 9 11">Cofactor biosynthesis; thiamine diphosphate biosynthesis; thiamine phosphate from 4-amino-2-methyl-5-diphosphomethylpyrimidine and 4-methyl-5-(2-phosphoethyl)-thiazole: step 1/1.</text>
</comment>
<evidence type="ECO:0000313" key="13">
    <source>
        <dbReference type="EMBL" id="WOV89248.1"/>
    </source>
</evidence>
<evidence type="ECO:0000256" key="3">
    <source>
        <dbReference type="ARBA" id="ARBA00022723"/>
    </source>
</evidence>
<feature type="binding site" evidence="9">
    <location>
        <begin position="125"/>
        <end position="127"/>
    </location>
    <ligand>
        <name>2-[(2R,5Z)-2-carboxy-4-methylthiazol-5(2H)-ylidene]ethyl phosphate</name>
        <dbReference type="ChEBI" id="CHEBI:62899"/>
    </ligand>
</feature>
<evidence type="ECO:0000256" key="1">
    <source>
        <dbReference type="ARBA" id="ARBA00005165"/>
    </source>
</evidence>
<dbReference type="HAMAP" id="MF_00097">
    <property type="entry name" value="TMP_synthase"/>
    <property type="match status" value="1"/>
</dbReference>
<dbReference type="EC" id="2.5.1.3" evidence="9"/>
<feature type="binding site" evidence="9">
    <location>
        <position position="128"/>
    </location>
    <ligand>
        <name>4-amino-2-methyl-5-(diphosphooxymethyl)pyrimidine</name>
        <dbReference type="ChEBI" id="CHEBI:57841"/>
    </ligand>
</feature>
<feature type="binding site" evidence="9">
    <location>
        <begin position="177"/>
        <end position="178"/>
    </location>
    <ligand>
        <name>2-[(2R,5Z)-2-carboxy-4-methylthiazol-5(2H)-ylidene]ethyl phosphate</name>
        <dbReference type="ChEBI" id="CHEBI:62899"/>
    </ligand>
</feature>
<evidence type="ECO:0000256" key="11">
    <source>
        <dbReference type="RuleBase" id="RU004253"/>
    </source>
</evidence>
<keyword evidence="4 9" id="KW-0460">Magnesium</keyword>
<proteinExistence type="inferred from homology"/>
<comment type="catalytic activity">
    <reaction evidence="8 9 10">
        <text>2-[(2R,5Z)-2-carboxy-4-methylthiazol-5(2H)-ylidene]ethyl phosphate + 4-amino-2-methyl-5-(diphosphooxymethyl)pyrimidine + 2 H(+) = thiamine phosphate + CO2 + diphosphate</text>
        <dbReference type="Rhea" id="RHEA:47844"/>
        <dbReference type="ChEBI" id="CHEBI:15378"/>
        <dbReference type="ChEBI" id="CHEBI:16526"/>
        <dbReference type="ChEBI" id="CHEBI:33019"/>
        <dbReference type="ChEBI" id="CHEBI:37575"/>
        <dbReference type="ChEBI" id="CHEBI:57841"/>
        <dbReference type="ChEBI" id="CHEBI:62899"/>
        <dbReference type="EC" id="2.5.1.3"/>
    </reaction>
</comment>
<feature type="binding site" evidence="9">
    <location>
        <position position="60"/>
    </location>
    <ligand>
        <name>4-amino-2-methyl-5-(diphosphooxymethyl)pyrimidine</name>
        <dbReference type="ChEBI" id="CHEBI:57841"/>
    </ligand>
</feature>
<comment type="catalytic activity">
    <reaction evidence="7 9 10">
        <text>2-(2-carboxy-4-methylthiazol-5-yl)ethyl phosphate + 4-amino-2-methyl-5-(diphosphooxymethyl)pyrimidine + 2 H(+) = thiamine phosphate + CO2 + diphosphate</text>
        <dbReference type="Rhea" id="RHEA:47848"/>
        <dbReference type="ChEBI" id="CHEBI:15378"/>
        <dbReference type="ChEBI" id="CHEBI:16526"/>
        <dbReference type="ChEBI" id="CHEBI:33019"/>
        <dbReference type="ChEBI" id="CHEBI:37575"/>
        <dbReference type="ChEBI" id="CHEBI:57841"/>
        <dbReference type="ChEBI" id="CHEBI:62890"/>
        <dbReference type="EC" id="2.5.1.3"/>
    </reaction>
</comment>
<dbReference type="Proteomes" id="UP001303902">
    <property type="component" value="Chromosome"/>
</dbReference>
<keyword evidence="3 9" id="KW-0479">Metal-binding</keyword>